<keyword evidence="5" id="KW-0808">Transferase</keyword>
<keyword evidence="5" id="KW-0418">Kinase</keyword>
<evidence type="ECO:0000313" key="5">
    <source>
        <dbReference type="EMBL" id="KAJ4457552.1"/>
    </source>
</evidence>
<dbReference type="PANTHER" id="PTHR24346:SF30">
    <property type="entry name" value="MATERNAL EMBRYONIC LEUCINE ZIPPER KINASE"/>
    <property type="match status" value="1"/>
</dbReference>
<evidence type="ECO:0000256" key="2">
    <source>
        <dbReference type="ARBA" id="ARBA00022840"/>
    </source>
</evidence>
<dbReference type="PANTHER" id="PTHR24346">
    <property type="entry name" value="MAP/MICROTUBULE AFFINITY-REGULATING KINASE"/>
    <property type="match status" value="1"/>
</dbReference>
<dbReference type="InterPro" id="IPR011009">
    <property type="entry name" value="Kinase-like_dom_sf"/>
</dbReference>
<dbReference type="PROSITE" id="PS50011">
    <property type="entry name" value="PROTEIN_KINASE_DOM"/>
    <property type="match status" value="1"/>
</dbReference>
<evidence type="ECO:0000256" key="1">
    <source>
        <dbReference type="ARBA" id="ARBA00022741"/>
    </source>
</evidence>
<reference evidence="5" key="1">
    <citation type="journal article" date="2022" name="bioRxiv">
        <title>Genomics of Preaxostyla Flagellates Illuminates Evolutionary Transitions and the Path Towards Mitochondrial Loss.</title>
        <authorList>
            <person name="Novak L.V.F."/>
            <person name="Treitli S.C."/>
            <person name="Pyrih J."/>
            <person name="Halakuc P."/>
            <person name="Pipaliya S.V."/>
            <person name="Vacek V."/>
            <person name="Brzon O."/>
            <person name="Soukal P."/>
            <person name="Eme L."/>
            <person name="Dacks J.B."/>
            <person name="Karnkowska A."/>
            <person name="Elias M."/>
            <person name="Hampl V."/>
        </authorList>
    </citation>
    <scope>NUCLEOTIDE SEQUENCE</scope>
    <source>
        <strain evidence="5">RCP-MX</strain>
    </source>
</reference>
<protein>
    <submittedName>
        <fullName evidence="5">CAMK family protein kinase</fullName>
    </submittedName>
</protein>
<keyword evidence="1" id="KW-0547">Nucleotide-binding</keyword>
<evidence type="ECO:0000313" key="6">
    <source>
        <dbReference type="Proteomes" id="UP001141327"/>
    </source>
</evidence>
<accession>A0ABQ8UGN9</accession>
<keyword evidence="6" id="KW-1185">Reference proteome</keyword>
<feature type="region of interest" description="Disordered" evidence="3">
    <location>
        <begin position="295"/>
        <end position="320"/>
    </location>
</feature>
<dbReference type="Pfam" id="PF00069">
    <property type="entry name" value="Pkinase"/>
    <property type="match status" value="1"/>
</dbReference>
<keyword evidence="2" id="KW-0067">ATP-binding</keyword>
<dbReference type="SUPFAM" id="SSF56112">
    <property type="entry name" value="Protein kinase-like (PK-like)"/>
    <property type="match status" value="1"/>
</dbReference>
<feature type="domain" description="Protein kinase" evidence="4">
    <location>
        <begin position="1"/>
        <end position="274"/>
    </location>
</feature>
<comment type="caution">
    <text evidence="5">The sequence shown here is derived from an EMBL/GenBank/DDBJ whole genome shotgun (WGS) entry which is preliminary data.</text>
</comment>
<sequence length="320" mass="36414">MSLQPTPCSAKPALSAWRIVEGFHPISTQKSQIFKVYLEEKPDCFFSMEQYWPSTDLAAIKREFEIQRTLDHDNIAKVFYFYEPEGNQRARVIGEWIGDEDLKEYLQRTSLDLLPHSVVWYYFKQLISAIVYLDSRHITHRDLTLEAMRLDGSYNLKLTHFGDARLLMPGSTCSTCVGTVAYCAPEVLAGLPYTPKIDIWSAGIVLYAMLFRAYPFLRPHPSDARFSEFTSRANPFWAQLRATHPDLADLLSGMLQPDPGRRLTVGQVSTHPWLQTPPKGFADLPAHVRQVMAARRAARDQMPPTPPPHPLGERPSPVFV</sequence>
<gene>
    <name evidence="5" type="ORF">PAPYR_6907</name>
</gene>
<dbReference type="EMBL" id="JAPMOS010000044">
    <property type="protein sequence ID" value="KAJ4457552.1"/>
    <property type="molecule type" value="Genomic_DNA"/>
</dbReference>
<organism evidence="5 6">
    <name type="scientific">Paratrimastix pyriformis</name>
    <dbReference type="NCBI Taxonomy" id="342808"/>
    <lineage>
        <taxon>Eukaryota</taxon>
        <taxon>Metamonada</taxon>
        <taxon>Preaxostyla</taxon>
        <taxon>Paratrimastigidae</taxon>
        <taxon>Paratrimastix</taxon>
    </lineage>
</organism>
<evidence type="ECO:0000259" key="4">
    <source>
        <dbReference type="PROSITE" id="PS50011"/>
    </source>
</evidence>
<name>A0ABQ8UGN9_9EUKA</name>
<dbReference type="Gene3D" id="1.10.510.10">
    <property type="entry name" value="Transferase(Phosphotransferase) domain 1"/>
    <property type="match status" value="1"/>
</dbReference>
<proteinExistence type="predicted"/>
<dbReference type="Proteomes" id="UP001141327">
    <property type="component" value="Unassembled WGS sequence"/>
</dbReference>
<evidence type="ECO:0000256" key="3">
    <source>
        <dbReference type="SAM" id="MobiDB-lite"/>
    </source>
</evidence>
<dbReference type="InterPro" id="IPR000719">
    <property type="entry name" value="Prot_kinase_dom"/>
</dbReference>
<dbReference type="GO" id="GO:0016301">
    <property type="term" value="F:kinase activity"/>
    <property type="evidence" value="ECO:0007669"/>
    <property type="project" value="UniProtKB-KW"/>
</dbReference>